<keyword evidence="17" id="KW-0325">Glycoprotein</keyword>
<evidence type="ECO:0000256" key="4">
    <source>
        <dbReference type="ARBA" id="ARBA00007410"/>
    </source>
</evidence>
<comment type="function">
    <text evidence="19">Escort protein required for cholesterol as well as lipid homeostasis. Regulates export of the SCAP-SREBP complex from the endoplasmic reticulum to the Golgi upon low cholesterol, thereby regulating the processing of sterol regulatory element-binding proteins (SREBPs) SREBF1/SREBP1 and SREBF2/SREBP2. At high sterol concentrations, formation of a ternary complex with INSIG (INSIG1 or INSIG2) leads to mask the ER export signal in SCAP, promoting retention of the complex in the endoplasmic reticulum. Low sterol concentrations trigger release of INSIG, a conformational change in the SSD domain of SCAP, unmasking of the ER export signal, promoting recruitment into COPII-coated vesicles and transport of the SCAP-SREBP to the Golgi: in the Golgi, SREBPs are then processed, releasing the transcription factor fragment of SREBPs from the membrane, its import into the nucleus and up-regulation of LDLR, INSIG1 and the mevalonate pathway. Binds cholesterol via its SSD domain.</text>
</comment>
<keyword evidence="8 22" id="KW-0812">Transmembrane</keyword>
<dbReference type="InterPro" id="IPR001680">
    <property type="entry name" value="WD40_rpt"/>
</dbReference>
<dbReference type="GO" id="GO:0005789">
    <property type="term" value="C:endoplasmic reticulum membrane"/>
    <property type="evidence" value="ECO:0007669"/>
    <property type="project" value="UniProtKB-SubCell"/>
</dbReference>
<feature type="repeat" description="WD" evidence="20">
    <location>
        <begin position="749"/>
        <end position="783"/>
    </location>
</feature>
<evidence type="ECO:0000256" key="11">
    <source>
        <dbReference type="ARBA" id="ARBA00022989"/>
    </source>
</evidence>
<evidence type="ECO:0000256" key="3">
    <source>
        <dbReference type="ARBA" id="ARBA00004653"/>
    </source>
</evidence>
<gene>
    <name evidence="24" type="ORF">ALEPTO_LOCUS6144</name>
</gene>
<comment type="similarity">
    <text evidence="4">Belongs to the WD repeat SCAP family.</text>
</comment>
<accession>A0A9N9B5V0</accession>
<dbReference type="SUPFAM" id="SSF50978">
    <property type="entry name" value="WD40 repeat-like"/>
    <property type="match status" value="1"/>
</dbReference>
<keyword evidence="6" id="KW-0153">Cholesterol metabolism</keyword>
<dbReference type="InterPro" id="IPR057041">
    <property type="entry name" value="SCAP_N"/>
</dbReference>
<evidence type="ECO:0000313" key="25">
    <source>
        <dbReference type="Proteomes" id="UP000789508"/>
    </source>
</evidence>
<keyword evidence="13" id="KW-0443">Lipid metabolism</keyword>
<dbReference type="OrthoDB" id="6510177at2759"/>
<dbReference type="GO" id="GO:0032933">
    <property type="term" value="P:SREBP signaling pathway"/>
    <property type="evidence" value="ECO:0007669"/>
    <property type="project" value="InterPro"/>
</dbReference>
<evidence type="ECO:0000313" key="24">
    <source>
        <dbReference type="EMBL" id="CAG8556671.1"/>
    </source>
</evidence>
<dbReference type="InterPro" id="IPR000731">
    <property type="entry name" value="SSD"/>
</dbReference>
<keyword evidence="9" id="KW-0677">Repeat</keyword>
<evidence type="ECO:0000256" key="19">
    <source>
        <dbReference type="ARBA" id="ARBA00045958"/>
    </source>
</evidence>
<evidence type="ECO:0000256" key="8">
    <source>
        <dbReference type="ARBA" id="ARBA00022692"/>
    </source>
</evidence>
<dbReference type="GO" id="GO:0045540">
    <property type="term" value="P:regulation of cholesterol biosynthetic process"/>
    <property type="evidence" value="ECO:0007669"/>
    <property type="project" value="TreeGrafter"/>
</dbReference>
<dbReference type="EMBL" id="CAJVPS010001985">
    <property type="protein sequence ID" value="CAG8556671.1"/>
    <property type="molecule type" value="Genomic_DNA"/>
</dbReference>
<feature type="transmembrane region" description="Helical" evidence="22">
    <location>
        <begin position="298"/>
        <end position="316"/>
    </location>
</feature>
<evidence type="ECO:0000256" key="7">
    <source>
        <dbReference type="ARBA" id="ARBA00022574"/>
    </source>
</evidence>
<name>A0A9N9B5V0_9GLOM</name>
<keyword evidence="11 22" id="KW-1133">Transmembrane helix</keyword>
<dbReference type="PROSITE" id="PS50082">
    <property type="entry name" value="WD_REPEATS_2"/>
    <property type="match status" value="1"/>
</dbReference>
<dbReference type="InterPro" id="IPR036322">
    <property type="entry name" value="WD40_repeat_dom_sf"/>
</dbReference>
<evidence type="ECO:0000256" key="15">
    <source>
        <dbReference type="ARBA" id="ARBA00023136"/>
    </source>
</evidence>
<dbReference type="GO" id="GO:0032936">
    <property type="term" value="C:SREBP-SCAP complex"/>
    <property type="evidence" value="ECO:0007669"/>
    <property type="project" value="TreeGrafter"/>
</dbReference>
<keyword evidence="14" id="KW-0446">Lipid-binding</keyword>
<evidence type="ECO:0000256" key="12">
    <source>
        <dbReference type="ARBA" id="ARBA00023034"/>
    </source>
</evidence>
<keyword evidence="16" id="KW-1207">Sterol metabolism</keyword>
<feature type="transmembrane region" description="Helical" evidence="22">
    <location>
        <begin position="496"/>
        <end position="513"/>
    </location>
</feature>
<evidence type="ECO:0000256" key="1">
    <source>
        <dbReference type="ARBA" id="ARBA00004477"/>
    </source>
</evidence>
<dbReference type="PANTHER" id="PTHR46378:SF1">
    <property type="entry name" value="STEROL REGULATORY ELEMENT-BINDING PROTEIN CLEAVAGE-ACTIVATING PROTEIN"/>
    <property type="match status" value="1"/>
</dbReference>
<feature type="transmembrane region" description="Helical" evidence="22">
    <location>
        <begin position="328"/>
        <end position="350"/>
    </location>
</feature>
<feature type="transmembrane region" description="Helical" evidence="22">
    <location>
        <begin position="20"/>
        <end position="40"/>
    </location>
</feature>
<dbReference type="Gene3D" id="2.130.10.10">
    <property type="entry name" value="YVTN repeat-like/Quinoprotein amine dehydrogenase"/>
    <property type="match status" value="1"/>
</dbReference>
<feature type="domain" description="SSD" evidence="23">
    <location>
        <begin position="297"/>
        <end position="456"/>
    </location>
</feature>
<evidence type="ECO:0000256" key="5">
    <source>
        <dbReference type="ARBA" id="ARBA00019541"/>
    </source>
</evidence>
<feature type="region of interest" description="Disordered" evidence="21">
    <location>
        <begin position="1241"/>
        <end position="1290"/>
    </location>
</feature>
<dbReference type="GO" id="GO:0008203">
    <property type="term" value="P:cholesterol metabolic process"/>
    <property type="evidence" value="ECO:0007669"/>
    <property type="project" value="UniProtKB-KW"/>
</dbReference>
<dbReference type="InterPro" id="IPR053958">
    <property type="entry name" value="HMGCR/SNAP/NPC1-like_SSD"/>
</dbReference>
<evidence type="ECO:0000259" key="23">
    <source>
        <dbReference type="PROSITE" id="PS50156"/>
    </source>
</evidence>
<evidence type="ECO:0000256" key="9">
    <source>
        <dbReference type="ARBA" id="ARBA00022737"/>
    </source>
</evidence>
<keyword evidence="12" id="KW-0333">Golgi apparatus</keyword>
<feature type="compositionally biased region" description="Pro residues" evidence="21">
    <location>
        <begin position="1243"/>
        <end position="1256"/>
    </location>
</feature>
<dbReference type="GO" id="GO:0012507">
    <property type="term" value="C:ER to Golgi transport vesicle membrane"/>
    <property type="evidence" value="ECO:0007669"/>
    <property type="project" value="UniProtKB-SubCell"/>
</dbReference>
<reference evidence="24" key="1">
    <citation type="submission" date="2021-06" db="EMBL/GenBank/DDBJ databases">
        <authorList>
            <person name="Kallberg Y."/>
            <person name="Tangrot J."/>
            <person name="Rosling A."/>
        </authorList>
    </citation>
    <scope>NUCLEOTIDE SEQUENCE</scope>
    <source>
        <strain evidence="24">FL130A</strain>
    </source>
</reference>
<evidence type="ECO:0000256" key="14">
    <source>
        <dbReference type="ARBA" id="ARBA00023121"/>
    </source>
</evidence>
<evidence type="ECO:0000256" key="20">
    <source>
        <dbReference type="PROSITE-ProRule" id="PRU00221"/>
    </source>
</evidence>
<dbReference type="SMART" id="SM00320">
    <property type="entry name" value="WD40"/>
    <property type="match status" value="6"/>
</dbReference>
<dbReference type="InterPro" id="IPR030225">
    <property type="entry name" value="SCAP"/>
</dbReference>
<evidence type="ECO:0000256" key="10">
    <source>
        <dbReference type="ARBA" id="ARBA00022824"/>
    </source>
</evidence>
<keyword evidence="7 20" id="KW-0853">WD repeat</keyword>
<comment type="subcellular location">
    <subcellularLocation>
        <location evidence="2">Cytoplasmic vesicle</location>
        <location evidence="2">COPII-coated vesicle membrane</location>
        <topology evidence="2">Multi-pass membrane protein</topology>
    </subcellularLocation>
    <subcellularLocation>
        <location evidence="1">Endoplasmic reticulum membrane</location>
        <topology evidence="1">Multi-pass membrane protein</topology>
    </subcellularLocation>
    <subcellularLocation>
        <location evidence="3">Golgi apparatus membrane</location>
        <topology evidence="3">Multi-pass membrane protein</topology>
    </subcellularLocation>
</comment>
<comment type="caution">
    <text evidence="24">The sequence shown here is derived from an EMBL/GenBank/DDBJ whole genome shotgun (WGS) entry which is preliminary data.</text>
</comment>
<protein>
    <recommendedName>
        <fullName evidence="5">Sterol regulatory element-binding protein cleavage-activating protein</fullName>
    </recommendedName>
</protein>
<feature type="transmembrane region" description="Helical" evidence="22">
    <location>
        <begin position="362"/>
        <end position="382"/>
    </location>
</feature>
<evidence type="ECO:0000256" key="22">
    <source>
        <dbReference type="SAM" id="Phobius"/>
    </source>
</evidence>
<dbReference type="Proteomes" id="UP000789508">
    <property type="component" value="Unassembled WGS sequence"/>
</dbReference>
<evidence type="ECO:0000256" key="17">
    <source>
        <dbReference type="ARBA" id="ARBA00023180"/>
    </source>
</evidence>
<dbReference type="GO" id="GO:0000139">
    <property type="term" value="C:Golgi membrane"/>
    <property type="evidence" value="ECO:0007669"/>
    <property type="project" value="UniProtKB-SubCell"/>
</dbReference>
<evidence type="ECO:0000256" key="13">
    <source>
        <dbReference type="ARBA" id="ARBA00023098"/>
    </source>
</evidence>
<feature type="transmembrane region" description="Helical" evidence="22">
    <location>
        <begin position="431"/>
        <end position="456"/>
    </location>
</feature>
<evidence type="ECO:0000256" key="2">
    <source>
        <dbReference type="ARBA" id="ARBA00004557"/>
    </source>
</evidence>
<dbReference type="InterPro" id="IPR015943">
    <property type="entry name" value="WD40/YVTN_repeat-like_dom_sf"/>
</dbReference>
<keyword evidence="10" id="KW-0256">Endoplasmic reticulum</keyword>
<organism evidence="24 25">
    <name type="scientific">Ambispora leptoticha</name>
    <dbReference type="NCBI Taxonomy" id="144679"/>
    <lineage>
        <taxon>Eukaryota</taxon>
        <taxon>Fungi</taxon>
        <taxon>Fungi incertae sedis</taxon>
        <taxon>Mucoromycota</taxon>
        <taxon>Glomeromycotina</taxon>
        <taxon>Glomeromycetes</taxon>
        <taxon>Archaeosporales</taxon>
        <taxon>Ambisporaceae</taxon>
        <taxon>Ambispora</taxon>
    </lineage>
</organism>
<dbReference type="GO" id="GO:0032934">
    <property type="term" value="F:sterol binding"/>
    <property type="evidence" value="ECO:0007669"/>
    <property type="project" value="InterPro"/>
</dbReference>
<evidence type="ECO:0000256" key="6">
    <source>
        <dbReference type="ARBA" id="ARBA00022548"/>
    </source>
</evidence>
<dbReference type="Pfam" id="PF12349">
    <property type="entry name" value="Sterol-sensing"/>
    <property type="match status" value="1"/>
</dbReference>
<proteinExistence type="inferred from homology"/>
<dbReference type="Pfam" id="PF24006">
    <property type="entry name" value="SCAP_N"/>
    <property type="match status" value="1"/>
</dbReference>
<feature type="transmembrane region" description="Helical" evidence="22">
    <location>
        <begin position="613"/>
        <end position="639"/>
    </location>
</feature>
<feature type="compositionally biased region" description="Basic and acidic residues" evidence="21">
    <location>
        <begin position="1261"/>
        <end position="1280"/>
    </location>
</feature>
<dbReference type="SUPFAM" id="SSF82866">
    <property type="entry name" value="Multidrug efflux transporter AcrB transmembrane domain"/>
    <property type="match status" value="1"/>
</dbReference>
<evidence type="ECO:0000256" key="16">
    <source>
        <dbReference type="ARBA" id="ARBA00023166"/>
    </source>
</evidence>
<keyword evidence="25" id="KW-1185">Reference proteome</keyword>
<sequence>RVQRAAQQTFYSHGKFCATHQVTLIVSTIFMVLPLFYPAFETYYLNAGKAYGQSYFWESPSSRSPLSEESFIEKCGTRPSLRVAEIVINATGTHHKHRIGQGEGVLDKSLLLWTWHLQDRIAKTEIHYPTSTAPLNPLSNTPLSINPTYKYTLSDFCFKPFPNKPCLIHSPLEFWENSLERLKSDSAIINTLSKPNPKSSFNIPIPIETVFGNPVYSQNGRIIGADSIRLTYFLEDMGDCAEGVTTEIWELLWQKVMKDDISHVAGTNFNEVKTATIGELKHLYFDFKKNHFETSAEYILLALGYLVGFLYISFSLGRLNLVKSKFGLGFSAVAQVIASLVISLSICSLFGVKLTLIPFWEILPFMMMIIGVENYFVLTNAVTSTSMELAVKERVAIGLGKVGYAITKYLGWELLILLICSATSIDSVQEFCVFTLVAVIVDYILQMTFFITTLSIDIRRLELSDLYRRPMLTNINSKGKVAKPDVVWNSVTPGRVASFLAILIAMIGIRGFYPSAPHLQNSKLITNLGPDTVNLVNNTFWEADTAVTADAFWDIVNPTRVPRYLEIQAPKIVTLMRDLPSNDGGSTPVNKVKRSPFSFTSLKRYIAITIKTVVWFIKFIFAPAVAIGLGIAFLLHFLMSPDRKKSRLKQIEMMNSIIWLPKKSVDSSEKSGCYLPRVLTLLGRHTADVDLLCANSNGMIISTAIDKHITSWDGREGVPLKKLERYMRRCASCKCGITGGKKSCISWPVRAMCMSEKIELAAAGFEDGVVRVWDIKTGQASHILKDTVDDVESVMSAVIGNSPSARVTCLKLVVPSMPKSKMSSKLRSQPAMLISAYRDGYIREWDLISGKIVHTIATNQKAGISCLCVVDDEDQDYMKKDLRMYSGAKDGSVRCWVRKIVDNDKESFKKDHMNETEEKEKPKSRWKPVYTIVGQVGNVITNIAYKVIKTKKNWYGIVVTGAADGEVRVYDYLTGSYITSLSHEAITNIIIHPLEQQSCPCGSVETGGGFWVVTSSLDEKVHFWQLVRNVMDCSCMALHMTMTLAEKGHGNNMVSKGLSTFDSRIIELHYDPPHQYHTINEHSNRDVFERDELVSYRIKFIGRVSQSGASAIVFLRENIVGVRQVRKASTSSSKISNSQRNRNNGTEDEWEAWLFNLNDPKAYDSVHDNKDDDLDNDHLFDLDEAVKELSVRTIPLKYEDELNEENDLILQEQLRNKNIRRSKYLAQRQMDSHNWNVKLAPTLTPPSSSPAPPTPTIPLSHFHEHNDHDHSNDEDHHHHEEDEEHSQVVGQVIDYRQRNLKRPTPQITRR</sequence>
<dbReference type="PANTHER" id="PTHR46378">
    <property type="entry name" value="STEROL REGULATORY ELEMENT-BINDING PROTEIN CLEAVAGE-ACTIVATING PROTEIN"/>
    <property type="match status" value="1"/>
</dbReference>
<keyword evidence="18" id="KW-0753">Steroid metabolism</keyword>
<feature type="non-terminal residue" evidence="24">
    <location>
        <position position="1310"/>
    </location>
</feature>
<evidence type="ECO:0000256" key="21">
    <source>
        <dbReference type="SAM" id="MobiDB-lite"/>
    </source>
</evidence>
<dbReference type="PROSITE" id="PS50156">
    <property type="entry name" value="SSD"/>
    <property type="match status" value="1"/>
</dbReference>
<evidence type="ECO:0000256" key="18">
    <source>
        <dbReference type="ARBA" id="ARBA00023221"/>
    </source>
</evidence>
<keyword evidence="15 22" id="KW-0472">Membrane</keyword>